<feature type="compositionally biased region" description="Basic and acidic residues" evidence="1">
    <location>
        <begin position="327"/>
        <end position="339"/>
    </location>
</feature>
<gene>
    <name evidence="3" type="primary">LOC108019772</name>
</gene>
<evidence type="ECO:0000313" key="2">
    <source>
        <dbReference type="Proteomes" id="UP001652628"/>
    </source>
</evidence>
<feature type="compositionally biased region" description="Low complexity" evidence="1">
    <location>
        <begin position="676"/>
        <end position="685"/>
    </location>
</feature>
<feature type="region of interest" description="Disordered" evidence="1">
    <location>
        <begin position="438"/>
        <end position="540"/>
    </location>
</feature>
<feature type="compositionally biased region" description="Polar residues" evidence="1">
    <location>
        <begin position="524"/>
        <end position="540"/>
    </location>
</feature>
<accession>A0ABM4TM18</accession>
<dbReference type="GeneID" id="108019772"/>
<protein>
    <submittedName>
        <fullName evidence="3">Uncharacterized protein isoform X1</fullName>
    </submittedName>
</protein>
<feature type="compositionally biased region" description="Polar residues" evidence="1">
    <location>
        <begin position="55"/>
        <end position="66"/>
    </location>
</feature>
<evidence type="ECO:0000256" key="1">
    <source>
        <dbReference type="SAM" id="MobiDB-lite"/>
    </source>
</evidence>
<feature type="compositionally biased region" description="Basic and acidic residues" evidence="1">
    <location>
        <begin position="79"/>
        <end position="94"/>
    </location>
</feature>
<reference evidence="3" key="1">
    <citation type="submission" date="2025-08" db="UniProtKB">
        <authorList>
            <consortium name="RefSeq"/>
        </authorList>
    </citation>
    <scope>IDENTIFICATION</scope>
</reference>
<dbReference type="Proteomes" id="UP001652628">
    <property type="component" value="Chromosome 2R"/>
</dbReference>
<feature type="compositionally biased region" description="Polar residues" evidence="1">
    <location>
        <begin position="501"/>
        <end position="516"/>
    </location>
</feature>
<organism evidence="2 3">
    <name type="scientific">Drosophila suzukii</name>
    <name type="common">Spotted-wing drosophila fruit fly</name>
    <dbReference type="NCBI Taxonomy" id="28584"/>
    <lineage>
        <taxon>Eukaryota</taxon>
        <taxon>Metazoa</taxon>
        <taxon>Ecdysozoa</taxon>
        <taxon>Arthropoda</taxon>
        <taxon>Hexapoda</taxon>
        <taxon>Insecta</taxon>
        <taxon>Pterygota</taxon>
        <taxon>Neoptera</taxon>
        <taxon>Endopterygota</taxon>
        <taxon>Diptera</taxon>
        <taxon>Brachycera</taxon>
        <taxon>Muscomorpha</taxon>
        <taxon>Ephydroidea</taxon>
        <taxon>Drosophilidae</taxon>
        <taxon>Drosophila</taxon>
        <taxon>Sophophora</taxon>
    </lineage>
</organism>
<proteinExistence type="predicted"/>
<feature type="region of interest" description="Disordered" evidence="1">
    <location>
        <begin position="55"/>
        <end position="100"/>
    </location>
</feature>
<feature type="compositionally biased region" description="Basic and acidic residues" evidence="1">
    <location>
        <begin position="438"/>
        <end position="456"/>
    </location>
</feature>
<dbReference type="RefSeq" id="XP_070851013.1">
    <property type="nucleotide sequence ID" value="XM_070994912.1"/>
</dbReference>
<feature type="region of interest" description="Disordered" evidence="1">
    <location>
        <begin position="381"/>
        <end position="414"/>
    </location>
</feature>
<feature type="compositionally biased region" description="Polar residues" evidence="1">
    <location>
        <begin position="385"/>
        <end position="406"/>
    </location>
</feature>
<sequence length="741" mass="86233">MEKINNCPCPIDQPKCLPRPCDQSICPGKTPRFRRSRDPRCVEYENRPFFKAIQGTSKVSGTQNRSIKQKRCTQTKTTSDNRTHPTDLREKDLNNRTGQHHCKIKGLETKAPSENSFYASISSRQQHREECLHRPDFYDVNDIEIPANCREGSIGYKGFVRRSEKQKIIDRCGGPIPKCTKIKPPPYCYLWSAVDPDIREAEKRRLAEHKCYQRQMFPDSKPYSYYWSKTKQDIRGQVKRRLKKTDSKRNCGVLQPHNFCRRCPDRNQETCSCSTSIITQFVEKSSWDLDDHHTYLTCSHGRKPKSYVPGHTGNRRQATSDESYPAWEERENSPTESHRKWSGLVSTKLHTDSDRRTPKKPRLLPRLHAFAKRFLFSGTKGLHLKSNQSGSEGPTHSTRSRYSSAGVSKERESYKVNLQEDKKLELCNDTSSVDRKITFRDHARTQHMQGPRDPKLWAKQSQENLSLKEFRQQPKTKRNRPETHLNRPTKSSFTLKIRPCSHSNSCFEQPTCSTRSSKFRNHHMSQPQRSTRCTRSPSCGSRNWSSPSSDHCVARHPPQQSSCQAPQPLVSRAQREWEEHLERKRARRLREECRPCTDYLLTSRTKEPRNPDIRRGVVTYRNYEFLKDPSDPCLIKPTGKCFQFTQHSPVLRDKNNYSRSRRRRRSAQCCDDSDASSHSQSSQRSGRMRGGLDFREEVLGSRRHRYTAHTFPTSLPCKLNTKKRVQSIKPSNSPMHLFSFD</sequence>
<name>A0ABM4TM18_DROSZ</name>
<feature type="region of interest" description="Disordered" evidence="1">
    <location>
        <begin position="655"/>
        <end position="692"/>
    </location>
</feature>
<keyword evidence="2" id="KW-1185">Reference proteome</keyword>
<evidence type="ECO:0000313" key="3">
    <source>
        <dbReference type="RefSeq" id="XP_070851013.1"/>
    </source>
</evidence>
<feature type="region of interest" description="Disordered" evidence="1">
    <location>
        <begin position="301"/>
        <end position="363"/>
    </location>
</feature>